<gene>
    <name evidence="1" type="ORF">CEPIT_LOCUS14011</name>
</gene>
<reference evidence="1" key="1">
    <citation type="submission" date="2022-07" db="EMBL/GenBank/DDBJ databases">
        <authorList>
            <person name="Macas J."/>
            <person name="Novak P."/>
            <person name="Neumann P."/>
        </authorList>
    </citation>
    <scope>NUCLEOTIDE SEQUENCE</scope>
</reference>
<protein>
    <submittedName>
        <fullName evidence="1">Uncharacterized protein</fullName>
    </submittedName>
</protein>
<evidence type="ECO:0000313" key="1">
    <source>
        <dbReference type="EMBL" id="CAH9097316.1"/>
    </source>
</evidence>
<evidence type="ECO:0000313" key="2">
    <source>
        <dbReference type="Proteomes" id="UP001152523"/>
    </source>
</evidence>
<name>A0AAV0DFR5_9ASTE</name>
<comment type="caution">
    <text evidence="1">The sequence shown here is derived from an EMBL/GenBank/DDBJ whole genome shotgun (WGS) entry which is preliminary data.</text>
</comment>
<dbReference type="EMBL" id="CAMAPF010000093">
    <property type="protein sequence ID" value="CAH9097316.1"/>
    <property type="molecule type" value="Genomic_DNA"/>
</dbReference>
<accession>A0AAV0DFR5</accession>
<organism evidence="1 2">
    <name type="scientific">Cuscuta epithymum</name>
    <dbReference type="NCBI Taxonomy" id="186058"/>
    <lineage>
        <taxon>Eukaryota</taxon>
        <taxon>Viridiplantae</taxon>
        <taxon>Streptophyta</taxon>
        <taxon>Embryophyta</taxon>
        <taxon>Tracheophyta</taxon>
        <taxon>Spermatophyta</taxon>
        <taxon>Magnoliopsida</taxon>
        <taxon>eudicotyledons</taxon>
        <taxon>Gunneridae</taxon>
        <taxon>Pentapetalae</taxon>
        <taxon>asterids</taxon>
        <taxon>lamiids</taxon>
        <taxon>Solanales</taxon>
        <taxon>Convolvulaceae</taxon>
        <taxon>Cuscuteae</taxon>
        <taxon>Cuscuta</taxon>
        <taxon>Cuscuta subgen. Cuscuta</taxon>
    </lineage>
</organism>
<keyword evidence="2" id="KW-1185">Reference proteome</keyword>
<dbReference type="Proteomes" id="UP001152523">
    <property type="component" value="Unassembled WGS sequence"/>
</dbReference>
<dbReference type="AlphaFoldDB" id="A0AAV0DFR5"/>
<proteinExistence type="predicted"/>
<sequence>MVETKGLFRLQTKKENKYYKGVPTFSVIRMNCDPTVIALYKYKGKAVEEEDDAVEEEDDFTLLRKEFSVSEEVLIPDEEETSPLLSKEKRKELVVNYDGIKRKLFVEPPPVKPPKKLKKVKMEKE</sequence>